<evidence type="ECO:0000313" key="5">
    <source>
        <dbReference type="Proteomes" id="UP000288096"/>
    </source>
</evidence>
<feature type="region of interest" description="Disordered" evidence="2">
    <location>
        <begin position="412"/>
        <end position="460"/>
    </location>
</feature>
<reference evidence="5" key="2">
    <citation type="submission" date="2019-01" db="EMBL/GenBank/DDBJ databases">
        <title>Genome sequence of Desulfonema ishimotonii strain Tokyo 01.</title>
        <authorList>
            <person name="Fukui M."/>
        </authorList>
    </citation>
    <scope>NUCLEOTIDE SEQUENCE [LARGE SCALE GENOMIC DNA]</scope>
    <source>
        <strain evidence="5">Tokyo 01</strain>
    </source>
</reference>
<comment type="caution">
    <text evidence="4">The sequence shown here is derived from an EMBL/GenBank/DDBJ whole genome shotgun (WGS) entry which is preliminary data.</text>
</comment>
<dbReference type="Proteomes" id="UP000288096">
    <property type="component" value="Unassembled WGS sequence"/>
</dbReference>
<keyword evidence="1" id="KW-0175">Coiled coil</keyword>
<dbReference type="RefSeq" id="WP_124328671.1">
    <property type="nucleotide sequence ID" value="NZ_BEXT01000001.1"/>
</dbReference>
<protein>
    <recommendedName>
        <fullName evidence="3">YhaN AAA domain-containing protein</fullName>
    </recommendedName>
</protein>
<dbReference type="PANTHER" id="PTHR41259:SF1">
    <property type="entry name" value="DOUBLE-STRAND BREAK REPAIR RAD50 ATPASE, PUTATIVE-RELATED"/>
    <property type="match status" value="1"/>
</dbReference>
<dbReference type="AlphaFoldDB" id="A0A401FWM7"/>
<feature type="compositionally biased region" description="Polar residues" evidence="2">
    <location>
        <begin position="428"/>
        <end position="437"/>
    </location>
</feature>
<dbReference type="Pfam" id="PF13514">
    <property type="entry name" value="AAA_27"/>
    <property type="match status" value="1"/>
</dbReference>
<gene>
    <name evidence="4" type="ORF">DENIS_2330</name>
</gene>
<dbReference type="InterPro" id="IPR027417">
    <property type="entry name" value="P-loop_NTPase"/>
</dbReference>
<organism evidence="4 5">
    <name type="scientific">Desulfonema ishimotonii</name>
    <dbReference type="NCBI Taxonomy" id="45657"/>
    <lineage>
        <taxon>Bacteria</taxon>
        <taxon>Pseudomonadati</taxon>
        <taxon>Thermodesulfobacteriota</taxon>
        <taxon>Desulfobacteria</taxon>
        <taxon>Desulfobacterales</taxon>
        <taxon>Desulfococcaceae</taxon>
        <taxon>Desulfonema</taxon>
    </lineage>
</organism>
<feature type="domain" description="YhaN AAA" evidence="3">
    <location>
        <begin position="1"/>
        <end position="207"/>
    </location>
</feature>
<sequence>MKILRLNLAAFGPFTDTVLDLEGGTGGLHIIYGPNEAGKSSALRALRQMLFGIPARSSDDFIHPYGKLRVGGTLQRNREEVLEFIRRKGRVNTLRGADDETIIDETLLKSFLNGVDENLFTTMFGIDHAGLVQGGREIIRGGGDVGQTLFAAGSGISHFHRVQSDLRADAEALFKPSGQKPRINAGISEFRKNRKAMHDAQLPGTEWEHHDSALGEARLRRTEIETDLTQKERERNRLERTEEALPLIARRRALLSEYEAVANAVLLPENFADARRQAFEDLRVAESQEAQALEHLREIEQRMAGSVVPEQIIGNADTITALFQELGSIRKAAKDRLRLEGLRSNMRSDAGEILKDLRPDLDIEQAGMLRIEKQETVRIQELGAEHTRLTTRLENAQEEIRKRARQMERLSGQLAQLQPPPTPRPSGRQRSGFSSTVIWKPGIRDGWPRSAGRKPLSAWP</sequence>
<evidence type="ECO:0000313" key="4">
    <source>
        <dbReference type="EMBL" id="GBC61370.1"/>
    </source>
</evidence>
<feature type="coiled-coil region" evidence="1">
    <location>
        <begin position="214"/>
        <end position="244"/>
    </location>
</feature>
<dbReference type="PANTHER" id="PTHR41259">
    <property type="entry name" value="DOUBLE-STRAND BREAK REPAIR RAD50 ATPASE, PUTATIVE-RELATED"/>
    <property type="match status" value="1"/>
</dbReference>
<keyword evidence="5" id="KW-1185">Reference proteome</keyword>
<dbReference type="SUPFAM" id="SSF52540">
    <property type="entry name" value="P-loop containing nucleoside triphosphate hydrolases"/>
    <property type="match status" value="1"/>
</dbReference>
<reference evidence="5" key="1">
    <citation type="submission" date="2017-11" db="EMBL/GenBank/DDBJ databases">
        <authorList>
            <person name="Watanabe M."/>
            <person name="Kojima H."/>
        </authorList>
    </citation>
    <scope>NUCLEOTIDE SEQUENCE [LARGE SCALE GENOMIC DNA]</scope>
    <source>
        <strain evidence="5">Tokyo 01</strain>
    </source>
</reference>
<evidence type="ECO:0000256" key="1">
    <source>
        <dbReference type="SAM" id="Coils"/>
    </source>
</evidence>
<evidence type="ECO:0000256" key="2">
    <source>
        <dbReference type="SAM" id="MobiDB-lite"/>
    </source>
</evidence>
<dbReference type="InterPro" id="IPR038734">
    <property type="entry name" value="YhaN_AAA"/>
</dbReference>
<accession>A0A401FWM7</accession>
<dbReference type="EMBL" id="BEXT01000001">
    <property type="protein sequence ID" value="GBC61370.1"/>
    <property type="molecule type" value="Genomic_DNA"/>
</dbReference>
<evidence type="ECO:0000259" key="3">
    <source>
        <dbReference type="Pfam" id="PF13514"/>
    </source>
</evidence>
<dbReference type="OrthoDB" id="9764467at2"/>
<proteinExistence type="predicted"/>
<dbReference type="Gene3D" id="3.40.50.300">
    <property type="entry name" value="P-loop containing nucleotide triphosphate hydrolases"/>
    <property type="match status" value="1"/>
</dbReference>
<name>A0A401FWM7_9BACT</name>